<evidence type="ECO:0000256" key="3">
    <source>
        <dbReference type="ARBA" id="ARBA00022679"/>
    </source>
</evidence>
<dbReference type="KEGG" id="pshi:SAMEA2665130_3061"/>
<dbReference type="GO" id="GO:0030170">
    <property type="term" value="F:pyridoxal phosphate binding"/>
    <property type="evidence" value="ECO:0007669"/>
    <property type="project" value="InterPro"/>
</dbReference>
<keyword evidence="4" id="KW-0663">Pyridoxal phosphate</keyword>
<name>A0A379CTK4_PLESH</name>
<keyword evidence="2 6" id="KW-0032">Aminotransferase</keyword>
<dbReference type="Gene3D" id="3.40.640.10">
    <property type="entry name" value="Type I PLP-dependent aspartate aminotransferase-like (Major domain)"/>
    <property type="match status" value="1"/>
</dbReference>
<dbReference type="GeneID" id="69704823"/>
<dbReference type="InterPro" id="IPR015421">
    <property type="entry name" value="PyrdxlP-dep_Trfase_major"/>
</dbReference>
<dbReference type="InterPro" id="IPR015424">
    <property type="entry name" value="PyrdxlP-dep_Trfase"/>
</dbReference>
<dbReference type="GO" id="GO:1901605">
    <property type="term" value="P:alpha-amino acid metabolic process"/>
    <property type="evidence" value="ECO:0007669"/>
    <property type="project" value="TreeGrafter"/>
</dbReference>
<dbReference type="PANTHER" id="PTHR42790:SF4">
    <property type="entry name" value="VALINE--PYRUVATE AMINOTRANSFERASE"/>
    <property type="match status" value="1"/>
</dbReference>
<keyword evidence="6" id="KW-0670">Pyruvate</keyword>
<dbReference type="Pfam" id="PF00155">
    <property type="entry name" value="Aminotran_1_2"/>
    <property type="match status" value="1"/>
</dbReference>
<evidence type="ECO:0000256" key="2">
    <source>
        <dbReference type="ARBA" id="ARBA00022576"/>
    </source>
</evidence>
<dbReference type="SUPFAM" id="SSF53383">
    <property type="entry name" value="PLP-dependent transferases"/>
    <property type="match status" value="1"/>
</dbReference>
<feature type="domain" description="Aminotransferase class I/classII large" evidence="5">
    <location>
        <begin position="69"/>
        <end position="404"/>
    </location>
</feature>
<dbReference type="EC" id="2.6.1.66" evidence="6"/>
<comment type="caution">
    <text evidence="6">The sequence shown here is derived from an EMBL/GenBank/DDBJ whole genome shotgun (WGS) entry which is preliminary data.</text>
</comment>
<dbReference type="GO" id="GO:0009042">
    <property type="term" value="F:valine-pyruvate transaminase activity"/>
    <property type="evidence" value="ECO:0007669"/>
    <property type="project" value="UniProtKB-EC"/>
</dbReference>
<organism evidence="6 7">
    <name type="scientific">Plesiomonas shigelloides</name>
    <name type="common">Aeromonas shigelloides</name>
    <dbReference type="NCBI Taxonomy" id="703"/>
    <lineage>
        <taxon>Bacteria</taxon>
        <taxon>Pseudomonadati</taxon>
        <taxon>Pseudomonadota</taxon>
        <taxon>Gammaproteobacteria</taxon>
        <taxon>Enterobacterales</taxon>
        <taxon>Enterobacteriaceae</taxon>
        <taxon>Plesiomonas</taxon>
    </lineage>
</organism>
<evidence type="ECO:0000256" key="1">
    <source>
        <dbReference type="ARBA" id="ARBA00001933"/>
    </source>
</evidence>
<keyword evidence="3 6" id="KW-0808">Transferase</keyword>
<gene>
    <name evidence="6" type="ORF">J2R62_04530</name>
</gene>
<evidence type="ECO:0000313" key="7">
    <source>
        <dbReference type="Proteomes" id="UP000664658"/>
    </source>
</evidence>
<dbReference type="AlphaFoldDB" id="A0A379CTK4"/>
<proteinExistence type="predicted"/>
<dbReference type="PANTHER" id="PTHR42790">
    <property type="entry name" value="AMINOTRANSFERASE"/>
    <property type="match status" value="1"/>
</dbReference>
<evidence type="ECO:0000256" key="4">
    <source>
        <dbReference type="ARBA" id="ARBA00022898"/>
    </source>
</evidence>
<reference evidence="6" key="1">
    <citation type="submission" date="2021-03" db="EMBL/GenBank/DDBJ databases">
        <title>Plesiomonas shigelloides zfcc0051, isolated from zebrafish feces.</title>
        <authorList>
            <person name="Vanderhoek Z."/>
            <person name="Gaulke C."/>
        </authorList>
    </citation>
    <scope>NUCLEOTIDE SEQUENCE</scope>
    <source>
        <strain evidence="6">Zfcc0051</strain>
    </source>
</reference>
<evidence type="ECO:0000259" key="5">
    <source>
        <dbReference type="Pfam" id="PF00155"/>
    </source>
</evidence>
<dbReference type="InterPro" id="IPR004839">
    <property type="entry name" value="Aminotransferase_I/II_large"/>
</dbReference>
<sequence>MHFSQFGEKFMRPAGVTQMMSDLEDGIYSADTVMLGGGNPASIPEIEAYIAQQLATLQQQGELRELVCNYSPPPRGEDFATTLCRLFNQLYDWDLTPDNIALTNGSQCAFFYLFNLFAGHDAHGRQRKVLFPLNPEYIGYTDAGLEAGQFISTHPHIQMQDDGFFKYHIDFERLPLDDNTGLICVSRPTNPTGNVITDSELERLSELAQQHDIPLLIDNAYGQPFPDLLYSSASLPWNSHTILCMSLSKIGLPGTRCGLVIAAPEIIRAIRNLNSIISLSVNALGPLLLQEMIQRNDLLDLCQSIIRPYYQNKINKAVHLLRRHLSASLCQVHRPEGAFFLWLWFPKLTISTDELYQRLKARKVIVVPGSFFELGLDAPWPHLRQCIRITVIPDAATLDRGLKIIADEVIRASA</sequence>
<dbReference type="NCBIfam" id="NF006967">
    <property type="entry name" value="PRK09440.1-5"/>
    <property type="match status" value="1"/>
</dbReference>
<dbReference type="InterPro" id="IPR050859">
    <property type="entry name" value="Class-I_PLP-dep_aminotransf"/>
</dbReference>
<dbReference type="Proteomes" id="UP000664658">
    <property type="component" value="Unassembled WGS sequence"/>
</dbReference>
<comment type="cofactor">
    <cofactor evidence="1">
        <name>pyridoxal 5'-phosphate</name>
        <dbReference type="ChEBI" id="CHEBI:597326"/>
    </cofactor>
</comment>
<dbReference type="NCBIfam" id="NF006964">
    <property type="entry name" value="PRK09440.1-2"/>
    <property type="match status" value="1"/>
</dbReference>
<protein>
    <submittedName>
        <fullName evidence="6">Valine--pyruvate transaminase</fullName>
        <ecNumber evidence="6">2.6.1.66</ecNumber>
    </submittedName>
</protein>
<dbReference type="CDD" id="cd00609">
    <property type="entry name" value="AAT_like"/>
    <property type="match status" value="1"/>
</dbReference>
<dbReference type="GO" id="GO:0005829">
    <property type="term" value="C:cytosol"/>
    <property type="evidence" value="ECO:0007669"/>
    <property type="project" value="TreeGrafter"/>
</dbReference>
<evidence type="ECO:0000313" key="6">
    <source>
        <dbReference type="EMBL" id="MBO1107498.1"/>
    </source>
</evidence>
<dbReference type="EMBL" id="JAFNAA010000003">
    <property type="protein sequence ID" value="MBO1107498.1"/>
    <property type="molecule type" value="Genomic_DNA"/>
</dbReference>
<dbReference type="RefSeq" id="WP_039046353.1">
    <property type="nucleotide sequence ID" value="NZ_CP087711.1"/>
</dbReference>
<accession>A0A379CTK4</accession>